<dbReference type="AlphaFoldDB" id="A0A485KDR0"/>
<organism evidence="7 8">
    <name type="scientific">Aphanomyces stellatus</name>
    <dbReference type="NCBI Taxonomy" id="120398"/>
    <lineage>
        <taxon>Eukaryota</taxon>
        <taxon>Sar</taxon>
        <taxon>Stramenopiles</taxon>
        <taxon>Oomycota</taxon>
        <taxon>Saprolegniomycetes</taxon>
        <taxon>Saprolegniales</taxon>
        <taxon>Verrucalvaceae</taxon>
        <taxon>Aphanomyces</taxon>
    </lineage>
</organism>
<dbReference type="EMBL" id="CAADRA010001332">
    <property type="protein sequence ID" value="VFT81969.1"/>
    <property type="molecule type" value="Genomic_DNA"/>
</dbReference>
<evidence type="ECO:0000256" key="4">
    <source>
        <dbReference type="SAM" id="MobiDB-lite"/>
    </source>
</evidence>
<dbReference type="GO" id="GO:0005576">
    <property type="term" value="C:extracellular region"/>
    <property type="evidence" value="ECO:0007669"/>
    <property type="project" value="UniProtKB-SubCell"/>
</dbReference>
<evidence type="ECO:0000256" key="2">
    <source>
        <dbReference type="ARBA" id="ARBA00004613"/>
    </source>
</evidence>
<protein>
    <submittedName>
        <fullName evidence="7">Aste57867_4877 protein</fullName>
    </submittedName>
</protein>
<accession>A0A485KDR0</accession>
<evidence type="ECO:0000313" key="7">
    <source>
        <dbReference type="EMBL" id="VFT81969.1"/>
    </source>
</evidence>
<evidence type="ECO:0000259" key="5">
    <source>
        <dbReference type="Pfam" id="PF20147"/>
    </source>
</evidence>
<name>A0A485KDR0_9STRA</name>
<feature type="region of interest" description="Disordered" evidence="4">
    <location>
        <begin position="207"/>
        <end position="228"/>
    </location>
</feature>
<evidence type="ECO:0000313" key="8">
    <source>
        <dbReference type="Proteomes" id="UP000332933"/>
    </source>
</evidence>
<dbReference type="SUPFAM" id="SSF50494">
    <property type="entry name" value="Trypsin-like serine proteases"/>
    <property type="match status" value="1"/>
</dbReference>
<evidence type="ECO:0000256" key="3">
    <source>
        <dbReference type="ARBA" id="ARBA00022525"/>
    </source>
</evidence>
<keyword evidence="3" id="KW-0964">Secreted</keyword>
<dbReference type="InterPro" id="IPR045379">
    <property type="entry name" value="Crinkler_N"/>
</dbReference>
<evidence type="ECO:0000313" key="6">
    <source>
        <dbReference type="EMBL" id="KAF0712287.1"/>
    </source>
</evidence>
<dbReference type="EMBL" id="VJMH01001332">
    <property type="protein sequence ID" value="KAF0712287.1"/>
    <property type="molecule type" value="Genomic_DNA"/>
</dbReference>
<gene>
    <name evidence="7" type="primary">Aste57867_4877</name>
    <name evidence="6" type="ORF">As57867_004864</name>
    <name evidence="7" type="ORF">ASTE57867_4877</name>
</gene>
<evidence type="ECO:0000256" key="1">
    <source>
        <dbReference type="ARBA" id="ARBA00004340"/>
    </source>
</evidence>
<dbReference type="GO" id="GO:0043657">
    <property type="term" value="C:host cell"/>
    <property type="evidence" value="ECO:0007669"/>
    <property type="project" value="UniProtKB-SubCell"/>
</dbReference>
<dbReference type="Pfam" id="PF20147">
    <property type="entry name" value="Crinkler"/>
    <property type="match status" value="1"/>
</dbReference>
<reference evidence="7 8" key="1">
    <citation type="submission" date="2019-03" db="EMBL/GenBank/DDBJ databases">
        <authorList>
            <person name="Gaulin E."/>
            <person name="Dumas B."/>
        </authorList>
    </citation>
    <scope>NUCLEOTIDE SEQUENCE [LARGE SCALE GENOMIC DNA]</scope>
    <source>
        <strain evidence="7">CBS 568.67</strain>
    </source>
</reference>
<proteinExistence type="predicted"/>
<keyword evidence="8" id="KW-1185">Reference proteome</keyword>
<dbReference type="OrthoDB" id="78644at2759"/>
<sequence length="400" mass="45006">MVEVTLNCLVVGEGSPFPVVIDAEKTVGILKDKIKEKKMYQFPAKELELYHTLKGNTEVDEDVLRELKQQGSNDLTVKYVNDIAWMNPIKLLKRYFDANPPVEEQIHVLVVVPEEKKTKDKWTALELSTIAPEVQWEVWKSVVGIVVKDSMVTFATSTALVVDRTSTHLYLLTNLHFFPEETYECLSSEFINNIKKYWTDKSLKKAHGKRKNDSTSDSGPSIPKSQRMKTAVSYVTDPILIQIEQLYPDEEALKKVHEFTLESDICWRSSVDFDFAILKIPLQATQLDLVGCKMAFSVYPTMPVHVFGFPGNLVGGKFKHRYAIIPAQVTGIMWNQMTLSTLSAPGLSGSAIVCTTRGTPVGYFGGLFDGSTNEQYQSYGFTLQGLPHDLPCFENETKEA</sequence>
<dbReference type="Proteomes" id="UP000332933">
    <property type="component" value="Unassembled WGS sequence"/>
</dbReference>
<comment type="subcellular location">
    <subcellularLocation>
        <location evidence="1">Host cell</location>
    </subcellularLocation>
    <subcellularLocation>
        <location evidence="2">Secreted</location>
    </subcellularLocation>
</comment>
<feature type="domain" description="Crinkler effector protein N-terminal" evidence="5">
    <location>
        <begin position="4"/>
        <end position="111"/>
    </location>
</feature>
<reference evidence="6" key="2">
    <citation type="submission" date="2019-06" db="EMBL/GenBank/DDBJ databases">
        <title>Genomics analysis of Aphanomyces spp. identifies a new class of oomycete effector associated with host adaptation.</title>
        <authorList>
            <person name="Gaulin E."/>
        </authorList>
    </citation>
    <scope>NUCLEOTIDE SEQUENCE</scope>
    <source>
        <strain evidence="6">CBS 578.67</strain>
    </source>
</reference>
<dbReference type="InterPro" id="IPR009003">
    <property type="entry name" value="Peptidase_S1_PA"/>
</dbReference>